<dbReference type="GO" id="GO:0046942">
    <property type="term" value="P:carboxylic acid transport"/>
    <property type="evidence" value="ECO:0007669"/>
    <property type="project" value="UniProtKB-ARBA"/>
</dbReference>
<feature type="transmembrane region" description="Helical" evidence="14">
    <location>
        <begin position="354"/>
        <end position="373"/>
    </location>
</feature>
<dbReference type="Gene3D" id="1.20.1730.10">
    <property type="entry name" value="Sodium/glucose cotransporter"/>
    <property type="match status" value="1"/>
</dbReference>
<feature type="transmembrane region" description="Helical" evidence="14">
    <location>
        <begin position="308"/>
        <end position="333"/>
    </location>
</feature>
<accession>A0A498DLT5</accession>
<keyword evidence="5 14" id="KW-0812">Transmembrane</keyword>
<evidence type="ECO:0000256" key="10">
    <source>
        <dbReference type="ARBA" id="ARBA00023136"/>
    </source>
</evidence>
<gene>
    <name evidence="15" type="ORF">D8M04_13640</name>
</gene>
<dbReference type="PANTHER" id="PTHR48086:SF3">
    <property type="entry name" value="SODIUM_PROLINE SYMPORTER"/>
    <property type="match status" value="1"/>
</dbReference>
<keyword evidence="11" id="KW-0739">Sodium transport</keyword>
<evidence type="ECO:0000256" key="11">
    <source>
        <dbReference type="ARBA" id="ARBA00023201"/>
    </source>
</evidence>
<dbReference type="GO" id="GO:0015293">
    <property type="term" value="F:symporter activity"/>
    <property type="evidence" value="ECO:0007669"/>
    <property type="project" value="UniProtKB-KW"/>
</dbReference>
<evidence type="ECO:0000256" key="13">
    <source>
        <dbReference type="RuleBase" id="RU362091"/>
    </source>
</evidence>
<evidence type="ECO:0000256" key="9">
    <source>
        <dbReference type="ARBA" id="ARBA00023065"/>
    </source>
</evidence>
<keyword evidence="10 14" id="KW-0472">Membrane</keyword>
<evidence type="ECO:0000256" key="3">
    <source>
        <dbReference type="ARBA" id="ARBA00022448"/>
    </source>
</evidence>
<feature type="transmembrane region" description="Helical" evidence="14">
    <location>
        <begin position="31"/>
        <end position="51"/>
    </location>
</feature>
<proteinExistence type="inferred from homology"/>
<sequence>MIFLFFAVMLFIIRKNLGVSSFEDYATASRSFGFFALTFSVLATWIVGAMYTSWAGMAVTYGFTALYCIAYAIITMIVMYYVAPKTYIWGAKYGIKTQSELLGFRYQSKTVRMLTGIWGIVFTIPWLIVEIVTQGYVFEYASGGLIPQFWGMVLGIVVVAIFVSLGGMRSVVTANVFQGLILIFGGTALMIYFIYKYFGGFSSGFDMVANEYPEMLTYPGPGWDPPTPYWTSIVILSGLGGFLWPWAYNKLFASDSIRTIKISALLAPIIYAIFFSIFVFTAIFIHSYDQTLSDVQGAFLWLASESGPIALGFLGVIIMASSVGTVSGIIQAISTTVSRDFAQVINRNISDKRAINIARISVIAISLISLLIGTADLGLMVFLALFTYDGIILLFPVVILGLYWKRANKEGAIIGLIAGTALSMFLRFFNPIFIESWGWQPGVYGLALCFIIMIVAGYMKKPGVFVEKLWQDTEVLYTKNVKVPTSKSTSRVS</sequence>
<dbReference type="PROSITE" id="PS00457">
    <property type="entry name" value="NA_SOLUT_SYMP_2"/>
    <property type="match status" value="1"/>
</dbReference>
<evidence type="ECO:0000256" key="4">
    <source>
        <dbReference type="ARBA" id="ARBA00022475"/>
    </source>
</evidence>
<keyword evidence="9" id="KW-0406">Ion transport</keyword>
<evidence type="ECO:0000256" key="2">
    <source>
        <dbReference type="ARBA" id="ARBA00006434"/>
    </source>
</evidence>
<feature type="transmembrane region" description="Helical" evidence="14">
    <location>
        <begin position="116"/>
        <end position="137"/>
    </location>
</feature>
<organism evidence="15 16">
    <name type="scientific">Oceanobacillus piezotolerans</name>
    <dbReference type="NCBI Taxonomy" id="2448030"/>
    <lineage>
        <taxon>Bacteria</taxon>
        <taxon>Bacillati</taxon>
        <taxon>Bacillota</taxon>
        <taxon>Bacilli</taxon>
        <taxon>Bacillales</taxon>
        <taxon>Bacillaceae</taxon>
        <taxon>Oceanobacillus</taxon>
    </lineage>
</organism>
<feature type="transmembrane region" description="Helical" evidence="14">
    <location>
        <begin position="58"/>
        <end position="81"/>
    </location>
</feature>
<dbReference type="PANTHER" id="PTHR48086">
    <property type="entry name" value="SODIUM/PROLINE SYMPORTER-RELATED"/>
    <property type="match status" value="1"/>
</dbReference>
<feature type="transmembrane region" description="Helical" evidence="14">
    <location>
        <begin position="269"/>
        <end position="288"/>
    </location>
</feature>
<keyword evidence="6" id="KW-0769">Symport</keyword>
<comment type="caution">
    <text evidence="15">The sequence shown here is derived from an EMBL/GenBank/DDBJ whole genome shotgun (WGS) entry which is preliminary data.</text>
</comment>
<keyword evidence="3" id="KW-0813">Transport</keyword>
<feature type="transmembrane region" description="Helical" evidence="14">
    <location>
        <begin position="441"/>
        <end position="459"/>
    </location>
</feature>
<feature type="transmembrane region" description="Helical" evidence="14">
    <location>
        <begin position="229"/>
        <end position="248"/>
    </location>
</feature>
<comment type="similarity">
    <text evidence="2 13">Belongs to the sodium:solute symporter (SSF) (TC 2.A.21) family.</text>
</comment>
<dbReference type="InterPro" id="IPR050277">
    <property type="entry name" value="Sodium:Solute_Symporter"/>
</dbReference>
<evidence type="ECO:0000256" key="8">
    <source>
        <dbReference type="ARBA" id="ARBA00023053"/>
    </source>
</evidence>
<protein>
    <submittedName>
        <fullName evidence="15">Sodium:solute symporter family protein</fullName>
    </submittedName>
</protein>
<keyword evidence="16" id="KW-1185">Reference proteome</keyword>
<dbReference type="InterPro" id="IPR038377">
    <property type="entry name" value="Na/Glc_symporter_sf"/>
</dbReference>
<dbReference type="GO" id="GO:0005886">
    <property type="term" value="C:plasma membrane"/>
    <property type="evidence" value="ECO:0007669"/>
    <property type="project" value="UniProtKB-SubCell"/>
</dbReference>
<dbReference type="AlphaFoldDB" id="A0A498DLT5"/>
<dbReference type="CDD" id="cd10322">
    <property type="entry name" value="SLC5sbd"/>
    <property type="match status" value="1"/>
</dbReference>
<feature type="transmembrane region" description="Helical" evidence="14">
    <location>
        <begin position="379"/>
        <end position="404"/>
    </location>
</feature>
<evidence type="ECO:0000256" key="6">
    <source>
        <dbReference type="ARBA" id="ARBA00022847"/>
    </source>
</evidence>
<evidence type="ECO:0000313" key="15">
    <source>
        <dbReference type="EMBL" id="RLL43939.1"/>
    </source>
</evidence>
<dbReference type="PROSITE" id="PS50283">
    <property type="entry name" value="NA_SOLUT_SYMP_3"/>
    <property type="match status" value="1"/>
</dbReference>
<keyword evidence="4" id="KW-1003">Cell membrane</keyword>
<reference evidence="15 16" key="1">
    <citation type="submission" date="2018-10" db="EMBL/GenBank/DDBJ databases">
        <title>Oceanobacillus sp. YLB-02 draft genome.</title>
        <authorList>
            <person name="Yu L."/>
        </authorList>
    </citation>
    <scope>NUCLEOTIDE SEQUENCE [LARGE SCALE GENOMIC DNA]</scope>
    <source>
        <strain evidence="15 16">YLB-02</strain>
    </source>
</reference>
<keyword evidence="7 14" id="KW-1133">Transmembrane helix</keyword>
<feature type="transmembrane region" description="Helical" evidence="14">
    <location>
        <begin position="149"/>
        <end position="168"/>
    </location>
</feature>
<feature type="transmembrane region" description="Helical" evidence="14">
    <location>
        <begin position="411"/>
        <end position="429"/>
    </location>
</feature>
<evidence type="ECO:0000256" key="12">
    <source>
        <dbReference type="ARBA" id="ARBA00033708"/>
    </source>
</evidence>
<evidence type="ECO:0000256" key="5">
    <source>
        <dbReference type="ARBA" id="ARBA00022692"/>
    </source>
</evidence>
<dbReference type="Proteomes" id="UP000270219">
    <property type="component" value="Unassembled WGS sequence"/>
</dbReference>
<evidence type="ECO:0000313" key="16">
    <source>
        <dbReference type="Proteomes" id="UP000270219"/>
    </source>
</evidence>
<dbReference type="InterPro" id="IPR018212">
    <property type="entry name" value="Na/solute_symporter_CS"/>
</dbReference>
<comment type="subcellular location">
    <subcellularLocation>
        <location evidence="1">Cell membrane</location>
        <topology evidence="1">Multi-pass membrane protein</topology>
    </subcellularLocation>
</comment>
<evidence type="ECO:0000256" key="14">
    <source>
        <dbReference type="SAM" id="Phobius"/>
    </source>
</evidence>
<dbReference type="EMBL" id="RCHR01000004">
    <property type="protein sequence ID" value="RLL43939.1"/>
    <property type="molecule type" value="Genomic_DNA"/>
</dbReference>
<comment type="catalytic activity">
    <reaction evidence="12">
        <text>L-proline(in) + Na(+)(in) = L-proline(out) + Na(+)(out)</text>
        <dbReference type="Rhea" id="RHEA:28967"/>
        <dbReference type="ChEBI" id="CHEBI:29101"/>
        <dbReference type="ChEBI" id="CHEBI:60039"/>
    </reaction>
</comment>
<dbReference type="GO" id="GO:0006814">
    <property type="term" value="P:sodium ion transport"/>
    <property type="evidence" value="ECO:0007669"/>
    <property type="project" value="UniProtKB-KW"/>
</dbReference>
<dbReference type="Pfam" id="PF00474">
    <property type="entry name" value="SSF"/>
    <property type="match status" value="1"/>
</dbReference>
<evidence type="ECO:0000256" key="1">
    <source>
        <dbReference type="ARBA" id="ARBA00004651"/>
    </source>
</evidence>
<dbReference type="InterPro" id="IPR001734">
    <property type="entry name" value="Na/solute_symporter"/>
</dbReference>
<name>A0A498DLT5_9BACI</name>
<evidence type="ECO:0000256" key="7">
    <source>
        <dbReference type="ARBA" id="ARBA00022989"/>
    </source>
</evidence>
<feature type="transmembrane region" description="Helical" evidence="14">
    <location>
        <begin position="180"/>
        <end position="198"/>
    </location>
</feature>
<keyword evidence="8" id="KW-0915">Sodium</keyword>